<organism evidence="6 7">
    <name type="scientific">Bacteroides xylanisolvens</name>
    <dbReference type="NCBI Taxonomy" id="371601"/>
    <lineage>
        <taxon>Bacteria</taxon>
        <taxon>Pseudomonadati</taxon>
        <taxon>Bacteroidota</taxon>
        <taxon>Bacteroidia</taxon>
        <taxon>Bacteroidales</taxon>
        <taxon>Bacteroidaceae</taxon>
        <taxon>Bacteroides</taxon>
    </lineage>
</organism>
<feature type="compositionally biased region" description="Low complexity" evidence="4">
    <location>
        <begin position="567"/>
        <end position="583"/>
    </location>
</feature>
<evidence type="ECO:0000313" key="7">
    <source>
        <dbReference type="Proteomes" id="UP000183040"/>
    </source>
</evidence>
<dbReference type="RefSeq" id="WP_074704959.1">
    <property type="nucleotide sequence ID" value="NZ_FNRP01000002.1"/>
</dbReference>
<feature type="region of interest" description="Disordered" evidence="4">
    <location>
        <begin position="557"/>
        <end position="583"/>
    </location>
</feature>
<evidence type="ECO:0000256" key="3">
    <source>
        <dbReference type="ARBA" id="ARBA00023125"/>
    </source>
</evidence>
<dbReference type="NCBIfam" id="TIGR00180">
    <property type="entry name" value="parB_part"/>
    <property type="match status" value="1"/>
</dbReference>
<evidence type="ECO:0000313" key="6">
    <source>
        <dbReference type="EMBL" id="SEA13320.1"/>
    </source>
</evidence>
<dbReference type="InterPro" id="IPR004437">
    <property type="entry name" value="ParB/RepB/Spo0J"/>
</dbReference>
<dbReference type="Pfam" id="PF17762">
    <property type="entry name" value="HTH_ParB"/>
    <property type="match status" value="1"/>
</dbReference>
<dbReference type="InterPro" id="IPR036086">
    <property type="entry name" value="ParB/Sulfiredoxin_sf"/>
</dbReference>
<comment type="similarity">
    <text evidence="1">Belongs to the ParB family.</text>
</comment>
<dbReference type="GO" id="GO:0007059">
    <property type="term" value="P:chromosome segregation"/>
    <property type="evidence" value="ECO:0007669"/>
    <property type="project" value="UniProtKB-KW"/>
</dbReference>
<dbReference type="Gene3D" id="3.90.1530.30">
    <property type="match status" value="1"/>
</dbReference>
<evidence type="ECO:0000259" key="5">
    <source>
        <dbReference type="SMART" id="SM00470"/>
    </source>
</evidence>
<dbReference type="Proteomes" id="UP000183040">
    <property type="component" value="Unassembled WGS sequence"/>
</dbReference>
<dbReference type="PANTHER" id="PTHR33375:SF1">
    <property type="entry name" value="CHROMOSOME-PARTITIONING PROTEIN PARB-RELATED"/>
    <property type="match status" value="1"/>
</dbReference>
<dbReference type="GO" id="GO:0003677">
    <property type="term" value="F:DNA binding"/>
    <property type="evidence" value="ECO:0007669"/>
    <property type="project" value="UniProtKB-KW"/>
</dbReference>
<keyword evidence="3" id="KW-0238">DNA-binding</keyword>
<evidence type="ECO:0000256" key="2">
    <source>
        <dbReference type="ARBA" id="ARBA00022829"/>
    </source>
</evidence>
<accession>A0A1H3YP80</accession>
<dbReference type="InterPro" id="IPR003115">
    <property type="entry name" value="ParB_N"/>
</dbReference>
<dbReference type="EMBL" id="FNRP01000002">
    <property type="protein sequence ID" value="SEA13320.1"/>
    <property type="molecule type" value="Genomic_DNA"/>
</dbReference>
<dbReference type="Pfam" id="PF02195">
    <property type="entry name" value="ParB_N"/>
    <property type="match status" value="1"/>
</dbReference>
<proteinExistence type="inferred from homology"/>
<dbReference type="GO" id="GO:0005694">
    <property type="term" value="C:chromosome"/>
    <property type="evidence" value="ECO:0007669"/>
    <property type="project" value="TreeGrafter"/>
</dbReference>
<dbReference type="Gene3D" id="1.10.10.2830">
    <property type="match status" value="1"/>
</dbReference>
<dbReference type="InterPro" id="IPR050336">
    <property type="entry name" value="Chromosome_partition/occlusion"/>
</dbReference>
<feature type="domain" description="ParB-like N-terminal" evidence="5">
    <location>
        <begin position="16"/>
        <end position="106"/>
    </location>
</feature>
<dbReference type="SMART" id="SM00470">
    <property type="entry name" value="ParB"/>
    <property type="match status" value="1"/>
</dbReference>
<dbReference type="SUPFAM" id="SSF110849">
    <property type="entry name" value="ParB/Sulfiredoxin"/>
    <property type="match status" value="1"/>
</dbReference>
<protein>
    <submittedName>
        <fullName evidence="6">ParB family protein</fullName>
    </submittedName>
</protein>
<dbReference type="AlphaFoldDB" id="A0A1H3YP80"/>
<dbReference type="SUPFAM" id="SSF109709">
    <property type="entry name" value="KorB DNA-binding domain-like"/>
    <property type="match status" value="1"/>
</dbReference>
<sequence length="583" mass="66804">METTNNIQSVAERNITMVALASIQPSSYNPRKNFDEASLAELAESIRQQGVLQPIRVRPIADDRMEIVFGERRCRASLMAGLKKIPAVVMEISDETAEEMAVTENLQRKDVTPIEEANAYQKLIESGRHDVQSLAVQFGKNESYIRTRLKFVSLIPEIARLLEQDEITISVASEICRYGEDIQREVYEKHLKEDVRFNSWRGLKASEVAKNIEHNYTTDLERYSFDKTLCLSCPHNTNNMMLFCEDGCGNCANRTCLAEMNASYLTEKAVQFVEQYPTVSLCHQEYNYNETVVERLTAMGYEVAELKCYATAYPETPVAPEKEDYDTAGEYEEAYREYEQDFSDYMERCKTIHEQAEAGEITLYIRIEQKEIVLCYLTNAASNANGTDGTTEKPLSPVEKLDKQDKRNKEIALEKTVEDTKKQILEVDMSDTKFGQDEDKMIYFFLLSSLRREHYAEVGIESEETYHYLTDEEKMNIIANLTAKQKAVIRRDFLIANFKGAYGSNAIATLLLDFAEKHMPEELAVIKNGHNEVYEKRHQRIEEKKAVLLVQEQAKQEAVEAEDAQPEEQPQPQVELQTEEVAA</sequence>
<dbReference type="InterPro" id="IPR041468">
    <property type="entry name" value="HTH_ParB/Spo0J"/>
</dbReference>
<gene>
    <name evidence="6" type="ORF">SAMN04487924_102303</name>
</gene>
<dbReference type="FunFam" id="3.90.1530.30:FF:000001">
    <property type="entry name" value="Chromosome partitioning protein ParB"/>
    <property type="match status" value="1"/>
</dbReference>
<reference evidence="6 7" key="1">
    <citation type="submission" date="2016-10" db="EMBL/GenBank/DDBJ databases">
        <authorList>
            <person name="de Groot N.N."/>
        </authorList>
    </citation>
    <scope>NUCLEOTIDE SEQUENCE [LARGE SCALE GENOMIC DNA]</scope>
    <source>
        <strain evidence="6 7">NLAE-zl-G339</strain>
    </source>
</reference>
<name>A0A1H3YP80_9BACE</name>
<evidence type="ECO:0000256" key="1">
    <source>
        <dbReference type="ARBA" id="ARBA00006295"/>
    </source>
</evidence>
<evidence type="ECO:0000256" key="4">
    <source>
        <dbReference type="SAM" id="MobiDB-lite"/>
    </source>
</evidence>
<dbReference type="CDD" id="cd16393">
    <property type="entry name" value="SPO0J_N"/>
    <property type="match status" value="1"/>
</dbReference>
<keyword evidence="2" id="KW-0159">Chromosome partition</keyword>
<dbReference type="PANTHER" id="PTHR33375">
    <property type="entry name" value="CHROMOSOME-PARTITIONING PROTEIN PARB-RELATED"/>
    <property type="match status" value="1"/>
</dbReference>